<gene>
    <name evidence="1" type="ORF">Rrhod_3812</name>
</gene>
<accession>R7WLQ8</accession>
<sequence length="31" mass="3206">MFPFLLALTGIGGGSVLGVAAFPRGRPVEKF</sequence>
<reference evidence="1 2" key="1">
    <citation type="journal article" date="2013" name="Genome Announc.">
        <title>Draft Genome Sequence of Rhodococcus rhodnii Strain LMG5362, a Symbiont of Rhodnius prolixus (Hemiptera, Reduviidae, Triatominae), the Principle Vector of Trypanosoma cruzi.</title>
        <authorList>
            <person name="Pachebat J.A."/>
            <person name="van Keulen G."/>
            <person name="Whitten M.M."/>
            <person name="Girdwood S."/>
            <person name="Del Sol R."/>
            <person name="Dyson P.J."/>
            <person name="Facey P.D."/>
        </authorList>
    </citation>
    <scope>NUCLEOTIDE SEQUENCE [LARGE SCALE GENOMIC DNA]</scope>
    <source>
        <strain evidence="1 2">LMG 5362</strain>
    </source>
</reference>
<evidence type="ECO:0000313" key="2">
    <source>
        <dbReference type="Proteomes" id="UP000013525"/>
    </source>
</evidence>
<dbReference type="AlphaFoldDB" id="R7WLQ8"/>
<protein>
    <submittedName>
        <fullName evidence="1">Uncharacterized protein</fullName>
    </submittedName>
</protein>
<keyword evidence="2" id="KW-1185">Reference proteome</keyword>
<name>R7WLQ8_9NOCA</name>
<comment type="caution">
    <text evidence="1">The sequence shown here is derived from an EMBL/GenBank/DDBJ whole genome shotgun (WGS) entry which is preliminary data.</text>
</comment>
<dbReference type="Proteomes" id="UP000013525">
    <property type="component" value="Unassembled WGS sequence"/>
</dbReference>
<dbReference type="EMBL" id="APMY01000113">
    <property type="protein sequence ID" value="EOM74934.1"/>
    <property type="molecule type" value="Genomic_DNA"/>
</dbReference>
<proteinExistence type="predicted"/>
<organism evidence="1 2">
    <name type="scientific">Rhodococcus rhodnii LMG 5362</name>
    <dbReference type="NCBI Taxonomy" id="1273125"/>
    <lineage>
        <taxon>Bacteria</taxon>
        <taxon>Bacillati</taxon>
        <taxon>Actinomycetota</taxon>
        <taxon>Actinomycetes</taxon>
        <taxon>Mycobacteriales</taxon>
        <taxon>Nocardiaceae</taxon>
        <taxon>Rhodococcus</taxon>
    </lineage>
</organism>
<evidence type="ECO:0000313" key="1">
    <source>
        <dbReference type="EMBL" id="EOM74934.1"/>
    </source>
</evidence>